<feature type="transmembrane region" description="Helical" evidence="4">
    <location>
        <begin position="220"/>
        <end position="247"/>
    </location>
</feature>
<dbReference type="NCBIfam" id="NF003477">
    <property type="entry name" value="PRK05122.1"/>
    <property type="match status" value="1"/>
</dbReference>
<keyword evidence="7" id="KW-1185">Reference proteome</keyword>
<comment type="similarity">
    <text evidence="4">Belongs to the major facilitator superfamily. YfcJ family.</text>
</comment>
<feature type="transmembrane region" description="Helical" evidence="4">
    <location>
        <begin position="307"/>
        <end position="330"/>
    </location>
</feature>
<feature type="transmembrane region" description="Helical" evidence="4">
    <location>
        <begin position="85"/>
        <end position="106"/>
    </location>
</feature>
<dbReference type="NCBIfam" id="NF009048">
    <property type="entry name" value="PRK12382.1"/>
    <property type="match status" value="1"/>
</dbReference>
<comment type="caution">
    <text evidence="6">The sequence shown here is derived from an EMBL/GenBank/DDBJ whole genome shotgun (WGS) entry which is preliminary data.</text>
</comment>
<dbReference type="RefSeq" id="WP_350377045.1">
    <property type="nucleotide sequence ID" value="NZ_JBELQD010000021.1"/>
</dbReference>
<keyword evidence="1 4" id="KW-0812">Transmembrane</keyword>
<proteinExistence type="inferred from homology"/>
<keyword evidence="4" id="KW-0813">Transport</keyword>
<dbReference type="PANTHER" id="PTHR23531">
    <property type="entry name" value="QUINOLENE RESISTANCE PROTEIN NORA"/>
    <property type="match status" value="1"/>
</dbReference>
<keyword evidence="4" id="KW-0997">Cell inner membrane</keyword>
<accession>A0ABV1R5Q6</accession>
<evidence type="ECO:0000256" key="2">
    <source>
        <dbReference type="ARBA" id="ARBA00022989"/>
    </source>
</evidence>
<organism evidence="6 7">
    <name type="scientific">Methylobacterium brachiatum</name>
    <dbReference type="NCBI Taxonomy" id="269660"/>
    <lineage>
        <taxon>Bacteria</taxon>
        <taxon>Pseudomonadati</taxon>
        <taxon>Pseudomonadota</taxon>
        <taxon>Alphaproteobacteria</taxon>
        <taxon>Hyphomicrobiales</taxon>
        <taxon>Methylobacteriaceae</taxon>
        <taxon>Methylobacterium</taxon>
    </lineage>
</organism>
<dbReference type="PANTHER" id="PTHR23531:SF1">
    <property type="entry name" value="QUINOLENE RESISTANCE PROTEIN NORA"/>
    <property type="match status" value="1"/>
</dbReference>
<dbReference type="InterPro" id="IPR020846">
    <property type="entry name" value="MFS_dom"/>
</dbReference>
<dbReference type="PROSITE" id="PS50850">
    <property type="entry name" value="MFS"/>
    <property type="match status" value="1"/>
</dbReference>
<evidence type="ECO:0000256" key="3">
    <source>
        <dbReference type="ARBA" id="ARBA00023136"/>
    </source>
</evidence>
<feature type="transmembrane region" description="Helical" evidence="4">
    <location>
        <begin position="253"/>
        <end position="271"/>
    </location>
</feature>
<feature type="transmembrane region" description="Helical" evidence="4">
    <location>
        <begin position="152"/>
        <end position="173"/>
    </location>
</feature>
<feature type="transmembrane region" description="Helical" evidence="4">
    <location>
        <begin position="369"/>
        <end position="391"/>
    </location>
</feature>
<reference evidence="6" key="1">
    <citation type="submission" date="2024-06" db="EMBL/GenBank/DDBJ databases">
        <authorList>
            <person name="Campbell A.G."/>
        </authorList>
    </citation>
    <scope>NUCLEOTIDE SEQUENCE</scope>
    <source>
        <strain evidence="6">EM17</strain>
    </source>
</reference>
<keyword evidence="4" id="KW-1003">Cell membrane</keyword>
<feature type="domain" description="Major facilitator superfamily (MFS) profile" evidence="5">
    <location>
        <begin position="178"/>
        <end position="399"/>
    </location>
</feature>
<dbReference type="HAMAP" id="MF_02091">
    <property type="entry name" value="MFS_YfcJ"/>
    <property type="match status" value="1"/>
</dbReference>
<dbReference type="InterPro" id="IPR052714">
    <property type="entry name" value="MFS_Exporter"/>
</dbReference>
<dbReference type="Gene3D" id="1.20.1250.20">
    <property type="entry name" value="MFS general substrate transporter like domains"/>
    <property type="match status" value="2"/>
</dbReference>
<keyword evidence="3 4" id="KW-0472">Membrane</keyword>
<feature type="transmembrane region" description="Helical" evidence="4">
    <location>
        <begin position="118"/>
        <end position="140"/>
    </location>
</feature>
<evidence type="ECO:0000259" key="5">
    <source>
        <dbReference type="PROSITE" id="PS50850"/>
    </source>
</evidence>
<evidence type="ECO:0000313" key="6">
    <source>
        <dbReference type="EMBL" id="MER2290169.1"/>
    </source>
</evidence>
<dbReference type="EMBL" id="JBELQD010000021">
    <property type="protein sequence ID" value="MER2290169.1"/>
    <property type="molecule type" value="Genomic_DNA"/>
</dbReference>
<feature type="transmembrane region" description="Helical" evidence="4">
    <location>
        <begin position="342"/>
        <end position="363"/>
    </location>
</feature>
<sequence>MTEATPRTSGAAASVAGALLPLLAVVLVAFLVIGIALPVLPLHVHDRLGYGPFMVGLVTGCQFAAALVARLWSGGMSDAQGPKRAVVVGLAAAAAAGALYLASLTATGTPAVSAGILLAGRAVLGGAESFIITGATAWGLARAGTPNAGKVIAWTGTAMFAAFAAGAPLGTALYAAGGFAAVAAATTLAPLATLLLIVPVQAAVPAHRGVPPFLPVLERIWLPGLAAALSSIGFGALITFGALLFSAHDWQPVWLAFTAYASALIVARLLFGHLPDRYGGARVALVCVLIQAGGLLLMGTAGSATVAAAGAALTGLGYALVFPGFGVEAVRRSPPASRGTAMGAYTACLDLALGVSGPTLGLVAGHAGFGAVFLVSAAPVGSAALVAAWLLRSHAAART</sequence>
<feature type="transmembrane region" description="Helical" evidence="4">
    <location>
        <begin position="12"/>
        <end position="37"/>
    </location>
</feature>
<dbReference type="SUPFAM" id="SSF103473">
    <property type="entry name" value="MFS general substrate transporter"/>
    <property type="match status" value="1"/>
</dbReference>
<feature type="transmembrane region" description="Helical" evidence="4">
    <location>
        <begin position="283"/>
        <end position="301"/>
    </location>
</feature>
<name>A0ABV1R5Q6_9HYPH</name>
<dbReference type="InterPro" id="IPR036259">
    <property type="entry name" value="MFS_trans_sf"/>
</dbReference>
<protein>
    <recommendedName>
        <fullName evidence="4">Uncharacterized MFS-type transporter ABS770_18035</fullName>
    </recommendedName>
</protein>
<keyword evidence="2 4" id="KW-1133">Transmembrane helix</keyword>
<evidence type="ECO:0000256" key="1">
    <source>
        <dbReference type="ARBA" id="ARBA00022692"/>
    </source>
</evidence>
<dbReference type="InterPro" id="IPR011701">
    <property type="entry name" value="MFS"/>
</dbReference>
<dbReference type="Pfam" id="PF07690">
    <property type="entry name" value="MFS_1"/>
    <property type="match status" value="2"/>
</dbReference>
<gene>
    <name evidence="6" type="ORF">ABS770_18035</name>
</gene>
<dbReference type="InterPro" id="IPR037541">
    <property type="entry name" value="MFS_YfcJ"/>
</dbReference>
<feature type="transmembrane region" description="Helical" evidence="4">
    <location>
        <begin position="179"/>
        <end position="200"/>
    </location>
</feature>
<comment type="subcellular location">
    <subcellularLocation>
        <location evidence="4">Cell inner membrane</location>
        <topology evidence="4">Multi-pass membrane protein</topology>
    </subcellularLocation>
</comment>
<feature type="transmembrane region" description="Helical" evidence="4">
    <location>
        <begin position="49"/>
        <end position="73"/>
    </location>
</feature>
<dbReference type="Proteomes" id="UP001432995">
    <property type="component" value="Unassembled WGS sequence"/>
</dbReference>
<evidence type="ECO:0000256" key="4">
    <source>
        <dbReference type="HAMAP-Rule" id="MF_02091"/>
    </source>
</evidence>
<evidence type="ECO:0000313" key="7">
    <source>
        <dbReference type="Proteomes" id="UP001432995"/>
    </source>
</evidence>